<dbReference type="NCBIfam" id="NF007739">
    <property type="entry name" value="PRK10419.1"/>
    <property type="match status" value="2"/>
</dbReference>
<accession>A0ABW9DWQ7</accession>
<evidence type="ECO:0000256" key="1">
    <source>
        <dbReference type="ARBA" id="ARBA00004417"/>
    </source>
</evidence>
<dbReference type="InterPro" id="IPR017871">
    <property type="entry name" value="ABC_transporter-like_CS"/>
</dbReference>
<gene>
    <name evidence="10" type="ORF">PQQ63_21335</name>
</gene>
<feature type="domain" description="ABC transporter" evidence="9">
    <location>
        <begin position="5"/>
        <end position="250"/>
    </location>
</feature>
<evidence type="ECO:0000256" key="3">
    <source>
        <dbReference type="ARBA" id="ARBA00022448"/>
    </source>
</evidence>
<reference evidence="10 11" key="1">
    <citation type="journal article" date="2024" name="Chem. Sci.">
        <title>Discovery of megapolipeptins by genome mining of a Burkholderiales bacteria collection.</title>
        <authorList>
            <person name="Paulo B.S."/>
            <person name="Recchia M.J.J."/>
            <person name="Lee S."/>
            <person name="Fergusson C.H."/>
            <person name="Romanowski S.B."/>
            <person name="Hernandez A."/>
            <person name="Krull N."/>
            <person name="Liu D.Y."/>
            <person name="Cavanagh H."/>
            <person name="Bos A."/>
            <person name="Gray C.A."/>
            <person name="Murphy B.T."/>
            <person name="Linington R.G."/>
            <person name="Eustaquio A.S."/>
        </authorList>
    </citation>
    <scope>NUCLEOTIDE SEQUENCE [LARGE SCALE GENOMIC DNA]</scope>
    <source>
        <strain evidence="10 11">RL17-338-BIC-A</strain>
    </source>
</reference>
<dbReference type="EMBL" id="JAQQCF010000019">
    <property type="protein sequence ID" value="MFM0639236.1"/>
    <property type="molecule type" value="Genomic_DNA"/>
</dbReference>
<comment type="subcellular location">
    <subcellularLocation>
        <location evidence="1">Cell inner membrane</location>
        <topology evidence="1">Peripheral membrane protein</topology>
    </subcellularLocation>
</comment>
<dbReference type="SMART" id="SM00382">
    <property type="entry name" value="AAA"/>
    <property type="match status" value="2"/>
</dbReference>
<dbReference type="GO" id="GO:0005524">
    <property type="term" value="F:ATP binding"/>
    <property type="evidence" value="ECO:0007669"/>
    <property type="project" value="UniProtKB-KW"/>
</dbReference>
<dbReference type="PANTHER" id="PTHR43297">
    <property type="entry name" value="OLIGOPEPTIDE TRANSPORT ATP-BINDING PROTEIN APPD"/>
    <property type="match status" value="1"/>
</dbReference>
<proteinExistence type="inferred from homology"/>
<comment type="similarity">
    <text evidence="2">Belongs to the ABC transporter superfamily.</text>
</comment>
<keyword evidence="6" id="KW-0547">Nucleotide-binding</keyword>
<feature type="domain" description="ABC transporter" evidence="9">
    <location>
        <begin position="313"/>
        <end position="558"/>
    </location>
</feature>
<dbReference type="PROSITE" id="PS50893">
    <property type="entry name" value="ABC_TRANSPORTER_2"/>
    <property type="match status" value="2"/>
</dbReference>
<keyword evidence="11" id="KW-1185">Reference proteome</keyword>
<keyword evidence="8" id="KW-0472">Membrane</keyword>
<keyword evidence="4" id="KW-1003">Cell membrane</keyword>
<dbReference type="InterPro" id="IPR013563">
    <property type="entry name" value="Oligopep_ABC_C"/>
</dbReference>
<dbReference type="InterPro" id="IPR003593">
    <property type="entry name" value="AAA+_ATPase"/>
</dbReference>
<organism evidence="10 11">
    <name type="scientific">Paraburkholderia metrosideri</name>
    <dbReference type="NCBI Taxonomy" id="580937"/>
    <lineage>
        <taxon>Bacteria</taxon>
        <taxon>Pseudomonadati</taxon>
        <taxon>Pseudomonadota</taxon>
        <taxon>Betaproteobacteria</taxon>
        <taxon>Burkholderiales</taxon>
        <taxon>Burkholderiaceae</taxon>
        <taxon>Paraburkholderia</taxon>
    </lineage>
</organism>
<dbReference type="InterPro" id="IPR050388">
    <property type="entry name" value="ABC_Ni/Peptide_Import"/>
</dbReference>
<dbReference type="InterPro" id="IPR003439">
    <property type="entry name" value="ABC_transporter-like_ATP-bd"/>
</dbReference>
<evidence type="ECO:0000256" key="2">
    <source>
        <dbReference type="ARBA" id="ARBA00005417"/>
    </source>
</evidence>
<comment type="caution">
    <text evidence="10">The sequence shown here is derived from an EMBL/GenBank/DDBJ whole genome shotgun (WGS) entry which is preliminary data.</text>
</comment>
<dbReference type="SUPFAM" id="SSF52540">
    <property type="entry name" value="P-loop containing nucleoside triphosphate hydrolases"/>
    <property type="match status" value="2"/>
</dbReference>
<evidence type="ECO:0000256" key="4">
    <source>
        <dbReference type="ARBA" id="ARBA00022475"/>
    </source>
</evidence>
<evidence type="ECO:0000313" key="11">
    <source>
        <dbReference type="Proteomes" id="UP001629432"/>
    </source>
</evidence>
<dbReference type="Proteomes" id="UP001629432">
    <property type="component" value="Unassembled WGS sequence"/>
</dbReference>
<evidence type="ECO:0000256" key="8">
    <source>
        <dbReference type="ARBA" id="ARBA00023136"/>
    </source>
</evidence>
<name>A0ABW9DWQ7_9BURK</name>
<dbReference type="CDD" id="cd03257">
    <property type="entry name" value="ABC_NikE_OppD_transporters"/>
    <property type="match status" value="2"/>
</dbReference>
<keyword evidence="3" id="KW-0813">Transport</keyword>
<dbReference type="RefSeq" id="WP_408232903.1">
    <property type="nucleotide sequence ID" value="NZ_JAQQCF010000019.1"/>
</dbReference>
<keyword evidence="5" id="KW-0997">Cell inner membrane</keyword>
<protein>
    <submittedName>
        <fullName evidence="10">ABC transporter ATP-binding protein</fullName>
    </submittedName>
</protein>
<dbReference type="InterPro" id="IPR027417">
    <property type="entry name" value="P-loop_NTPase"/>
</dbReference>
<evidence type="ECO:0000313" key="10">
    <source>
        <dbReference type="EMBL" id="MFM0639236.1"/>
    </source>
</evidence>
<evidence type="ECO:0000256" key="5">
    <source>
        <dbReference type="ARBA" id="ARBA00022519"/>
    </source>
</evidence>
<sequence length="571" mass="62744">MANLLEVRDLRVSFGAHEAVRGLSFDIAQGETLALVGESGCGKSATALSLMRLVPAPGRVTGSLRFDGRELLDLSTREIRAIRGQQISMIFQEPMTSLNPVLSIGAQIVETLRQHEHLSKAAAWKRAVELLELVQIPEPQRRVFDFPHELSGGQRQRVMIAMAVACRPRLLIADEPTTALDVTIQARILELLDGLRRELSMSLLLITHDLGIVATHADRVAVMLAGEKVEEAPVARLFTQPQHPYTRGLLGASLNLADDLHYRGWKLPEIRHGIDEDGKPGFTVTPRSVRTGQYVADADPAQRVSAASEAPLLELRDVRIDYPQRHGKTTLRAVDGVSLQIARGETVGLVGESGCGKSTLSKAILRLLPTASGEIRLRGTDLVPLGERALRPLRRHVQMVFQDPYASLNPRRTVAEILDTVLVVNGVGNAQQRRSRIAGMLDRVGLPSSALSRFPHEFSGGQRQRIGIARALVLEPDLLICDEPVSALDVSIQAQILNLLVDLKRDLGLAYLFISHDLSVVRYIADRVHVMQAGRIVESGHHRDIWRAPQHAYTRTLLDAIPGRSFDAQAA</sequence>
<dbReference type="PROSITE" id="PS00211">
    <property type="entry name" value="ABC_TRANSPORTER_1"/>
    <property type="match status" value="2"/>
</dbReference>
<evidence type="ECO:0000256" key="6">
    <source>
        <dbReference type="ARBA" id="ARBA00022741"/>
    </source>
</evidence>
<dbReference type="Gene3D" id="3.40.50.300">
    <property type="entry name" value="P-loop containing nucleotide triphosphate hydrolases"/>
    <property type="match status" value="2"/>
</dbReference>
<dbReference type="Pfam" id="PF00005">
    <property type="entry name" value="ABC_tran"/>
    <property type="match status" value="2"/>
</dbReference>
<dbReference type="NCBIfam" id="NF008453">
    <property type="entry name" value="PRK11308.1"/>
    <property type="match status" value="2"/>
</dbReference>
<evidence type="ECO:0000259" key="9">
    <source>
        <dbReference type="PROSITE" id="PS50893"/>
    </source>
</evidence>
<dbReference type="PANTHER" id="PTHR43297:SF2">
    <property type="entry name" value="DIPEPTIDE TRANSPORT ATP-BINDING PROTEIN DPPD"/>
    <property type="match status" value="1"/>
</dbReference>
<keyword evidence="7 10" id="KW-0067">ATP-binding</keyword>
<evidence type="ECO:0000256" key="7">
    <source>
        <dbReference type="ARBA" id="ARBA00022840"/>
    </source>
</evidence>
<dbReference type="Pfam" id="PF08352">
    <property type="entry name" value="oligo_HPY"/>
    <property type="match status" value="2"/>
</dbReference>